<feature type="compositionally biased region" description="Low complexity" evidence="1">
    <location>
        <begin position="449"/>
        <end position="458"/>
    </location>
</feature>
<feature type="compositionally biased region" description="Polar residues" evidence="1">
    <location>
        <begin position="664"/>
        <end position="691"/>
    </location>
</feature>
<evidence type="ECO:0000313" key="4">
    <source>
        <dbReference type="Proteomes" id="UP000245464"/>
    </source>
</evidence>
<feature type="compositionally biased region" description="Low complexity" evidence="1">
    <location>
        <begin position="877"/>
        <end position="893"/>
    </location>
</feature>
<feature type="region of interest" description="Disordered" evidence="1">
    <location>
        <begin position="1"/>
        <end position="77"/>
    </location>
</feature>
<accession>A0A2W1HGU3</accession>
<sequence length="936" mass="102514">MAGGNRASKKFSFPLPRRLRDKLEDSNADTRSIPSVASGHDRPLRHDDSSSKAHRILGTSDGLYRSSTGQASIPASPGYISITVSDASVGSQFDDRNSVTTENSGYLRRPDMSKKPSSNLLGRMYSGDGKRGSDCNSLSPRLYTPSSSGTLRSHYDAKNSPLAISQQTSDSAIRDRALRRGQPPVLTDHGYEIYEPSPVSPMILNEKRKKEDRKSKPVRLDLSKLFPRPRDNDSPNYGGPLLSPNKMVNSPAAMSVNSGYFPRMMSRGSISQAGPTKLQKTNTRHHDGPMRPQPSPVPNMRQKKEHDYAKVHIRRPPRGAQHWFDALDEDSDESPENTQHVPTPKASGPHMSYHGSSAGQTSQLRESMLYSSPSQDLSAYKRDSFALEDLVDMTHMTHMTSPSQHSLGTYRSQTSSKTKGSVLSKTNLQDSSVLSFSSSEDENEESRSRAQSRTARQSLESADYSADVVLGQAQAYEVRPHRRRPSAGGMSTYSTSTNAATIEVMYTPEPRFSSHHFSRSNTHGSSKRLSHVRQPSVIHEDEDARLQTALETPISPSLQSVTSAHTSNSAPQSYPDSSHKFMQVSAEEEALLELMRKKRAAMNKYCSPPGSIQEHDDRQKNRSEGSGKPPRTSAFLSMESKESSPVRAVDSKHRPRAATDVATPPQSHSRGRSTKINGSRTQLRDSSASDTWSDRHYSPVGRGRHPQYLPPPTEFSPLDPFPQSSPTFATSVTSPNSEDNPSPLPSPITPGPRTGEPDVAVQVASSETSNELYDMTMAESGIVGAPSHGTKSEPSRGFGSHRRRRTASSDAEINFPTPPTSTGFRDMNSVSATSSRAPSIVEPPLPKFPTKKKVPRHISELAIASIETRSRQNSINSTSRSSVYSQTSSHQPSAGKRRSRHLSPDASFTSHPRASEDRDSVSDDVLAAWNSLGGTY</sequence>
<dbReference type="AlphaFoldDB" id="A0A2W1HGU3"/>
<feature type="compositionally biased region" description="Polar residues" evidence="1">
    <location>
        <begin position="722"/>
        <end position="740"/>
    </location>
</feature>
<reference evidence="5" key="4">
    <citation type="journal article" date="2022" name="Microb. Genom.">
        <title>A global pangenome for the wheat fungal pathogen Pyrenophora tritici-repentis and prediction of effector protein structural homology.</title>
        <authorList>
            <person name="Moolhuijzen P.M."/>
            <person name="See P.T."/>
            <person name="Shi G."/>
            <person name="Powell H.R."/>
            <person name="Cockram J."/>
            <person name="Jorgensen L.N."/>
            <person name="Benslimane H."/>
            <person name="Strelkov S.E."/>
            <person name="Turner J."/>
            <person name="Liu Z."/>
            <person name="Moffat C.S."/>
        </authorList>
    </citation>
    <scope>NUCLEOTIDE SEQUENCE [LARGE SCALE GENOMIC DNA]</scope>
</reference>
<feature type="compositionally biased region" description="Polar residues" evidence="1">
    <location>
        <begin position="354"/>
        <end position="363"/>
    </location>
</feature>
<keyword evidence="5" id="KW-1185">Reference proteome</keyword>
<feature type="compositionally biased region" description="Polar residues" evidence="1">
    <location>
        <begin position="134"/>
        <end position="151"/>
    </location>
</feature>
<evidence type="ECO:0000256" key="1">
    <source>
        <dbReference type="SAM" id="MobiDB-lite"/>
    </source>
</evidence>
<evidence type="ECO:0000313" key="5">
    <source>
        <dbReference type="Proteomes" id="UP000249757"/>
    </source>
</evidence>
<evidence type="ECO:0000313" key="3">
    <source>
        <dbReference type="EMBL" id="KAI1518667.1"/>
    </source>
</evidence>
<reference evidence="2 4" key="1">
    <citation type="journal article" date="2018" name="BMC Genomics">
        <title>Comparative genomics of the wheat fungal pathogen Pyrenophora tritici-repentis reveals chromosomal variations and genome plasticity.</title>
        <authorList>
            <person name="Moolhuijzen P."/>
            <person name="See P.T."/>
            <person name="Hane J.K."/>
            <person name="Shi G."/>
            <person name="Liu Z."/>
            <person name="Oliver R.P."/>
            <person name="Moffat C.S."/>
        </authorList>
    </citation>
    <scope>NUCLEOTIDE SEQUENCE [LARGE SCALE GENOMIC DNA]</scope>
    <source>
        <strain evidence="2">M4</strain>
    </source>
</reference>
<feature type="compositionally biased region" description="Polar residues" evidence="1">
    <location>
        <begin position="820"/>
        <end position="837"/>
    </location>
</feature>
<feature type="region of interest" description="Disordered" evidence="1">
    <location>
        <begin position="328"/>
        <end position="363"/>
    </location>
</feature>
<feature type="region of interest" description="Disordered" evidence="1">
    <location>
        <begin position="604"/>
        <end position="768"/>
    </location>
</feature>
<feature type="region of interest" description="Disordered" evidence="1">
    <location>
        <begin position="269"/>
        <end position="305"/>
    </location>
</feature>
<feature type="compositionally biased region" description="Basic and acidic residues" evidence="1">
    <location>
        <begin position="613"/>
        <end position="625"/>
    </location>
</feature>
<dbReference type="EMBL" id="NQIK02000002">
    <property type="protein sequence ID" value="KAF7574598.1"/>
    <property type="molecule type" value="Genomic_DNA"/>
</dbReference>
<evidence type="ECO:0000313" key="2">
    <source>
        <dbReference type="EMBL" id="KAF7574598.1"/>
    </source>
</evidence>
<proteinExistence type="predicted"/>
<organism evidence="3 5">
    <name type="scientific">Pyrenophora tritici-repentis</name>
    <dbReference type="NCBI Taxonomy" id="45151"/>
    <lineage>
        <taxon>Eukaryota</taxon>
        <taxon>Fungi</taxon>
        <taxon>Dikarya</taxon>
        <taxon>Ascomycota</taxon>
        <taxon>Pezizomycotina</taxon>
        <taxon>Dothideomycetes</taxon>
        <taxon>Pleosporomycetidae</taxon>
        <taxon>Pleosporales</taxon>
        <taxon>Pleosporineae</taxon>
        <taxon>Pleosporaceae</taxon>
        <taxon>Pyrenophora</taxon>
    </lineage>
</organism>
<gene>
    <name evidence="3" type="ORF">Ptr86124_001795</name>
    <name evidence="2" type="ORF">PtrM4_062210</name>
</gene>
<feature type="compositionally biased region" description="Basic and acidic residues" evidence="1">
    <location>
        <begin position="205"/>
        <end position="233"/>
    </location>
</feature>
<feature type="compositionally biased region" description="Basic and acidic residues" evidence="1">
    <location>
        <begin position="639"/>
        <end position="652"/>
    </location>
</feature>
<feature type="region of interest" description="Disordered" evidence="1">
    <location>
        <begin position="782"/>
        <end position="923"/>
    </location>
</feature>
<feature type="compositionally biased region" description="Basic and acidic residues" evidence="1">
    <location>
        <begin position="39"/>
        <end position="51"/>
    </location>
</feature>
<feature type="region of interest" description="Disordered" evidence="1">
    <location>
        <begin position="91"/>
        <end position="244"/>
    </location>
</feature>
<feature type="region of interest" description="Disordered" evidence="1">
    <location>
        <begin position="553"/>
        <end position="581"/>
    </location>
</feature>
<reference evidence="3" key="2">
    <citation type="submission" date="2021-05" db="EMBL/GenBank/DDBJ databases">
        <authorList>
            <person name="Moolhuijzen P.M."/>
            <person name="Moffat C.S."/>
        </authorList>
    </citation>
    <scope>NUCLEOTIDE SEQUENCE</scope>
    <source>
        <strain evidence="3">86-124</strain>
    </source>
</reference>
<feature type="region of interest" description="Disordered" evidence="1">
    <location>
        <begin position="513"/>
        <end position="535"/>
    </location>
</feature>
<reference evidence="3" key="3">
    <citation type="journal article" date="2022" name="bioRxiv">
        <title>A global pangenome for the wheat fungal pathogen Pyrenophora tritici-repentis and prediction of effector protein structural homology.</title>
        <authorList>
            <person name="Moolhuijzen P."/>
            <person name="See P.T."/>
            <person name="Shi G."/>
            <person name="Powell H.R."/>
            <person name="Cockram J."/>
            <person name="Jorgensen L.N."/>
            <person name="Benslimane H."/>
            <person name="Strelkov S.E."/>
            <person name="Turner J."/>
            <person name="Liu Z."/>
            <person name="Moffat C.S."/>
        </authorList>
    </citation>
    <scope>NUCLEOTIDE SEQUENCE</scope>
    <source>
        <strain evidence="3">86-124</strain>
    </source>
</reference>
<name>A0A2W1HGU3_9PLEO</name>
<feature type="compositionally biased region" description="Polar residues" evidence="1">
    <location>
        <begin position="554"/>
        <end position="576"/>
    </location>
</feature>
<feature type="compositionally biased region" description="Polar residues" evidence="1">
    <location>
        <begin position="162"/>
        <end position="171"/>
    </location>
</feature>
<dbReference type="OMA" id="TIEVMYT"/>
<protein>
    <submittedName>
        <fullName evidence="2">Mating-C multi-domain protein</fullName>
    </submittedName>
</protein>
<feature type="region of interest" description="Disordered" evidence="1">
    <location>
        <begin position="399"/>
        <end position="461"/>
    </location>
</feature>
<dbReference type="Proteomes" id="UP000249757">
    <property type="component" value="Unassembled WGS sequence"/>
</dbReference>
<feature type="compositionally biased region" description="Polar residues" evidence="1">
    <location>
        <begin position="399"/>
        <end position="430"/>
    </location>
</feature>
<feature type="compositionally biased region" description="Polar residues" evidence="1">
    <location>
        <begin position="269"/>
        <end position="281"/>
    </location>
</feature>
<dbReference type="Proteomes" id="UP000245464">
    <property type="component" value="Chromosome 2"/>
</dbReference>
<dbReference type="EMBL" id="NRDI02000002">
    <property type="protein sequence ID" value="KAI1518667.1"/>
    <property type="molecule type" value="Genomic_DNA"/>
</dbReference>
<comment type="caution">
    <text evidence="3">The sequence shown here is derived from an EMBL/GenBank/DDBJ whole genome shotgun (WGS) entry which is preliminary data.</text>
</comment>